<evidence type="ECO:0000256" key="5">
    <source>
        <dbReference type="ARBA" id="ARBA00022856"/>
    </source>
</evidence>
<dbReference type="Proteomes" id="UP000193218">
    <property type="component" value="Unassembled WGS sequence"/>
</dbReference>
<dbReference type="InterPro" id="IPR004648">
    <property type="entry name" value="Oligpept_transpt"/>
</dbReference>
<evidence type="ECO:0000256" key="3">
    <source>
        <dbReference type="ARBA" id="ARBA00022448"/>
    </source>
</evidence>
<dbReference type="GO" id="GO:0035673">
    <property type="term" value="F:oligopeptide transmembrane transporter activity"/>
    <property type="evidence" value="ECO:0007669"/>
    <property type="project" value="InterPro"/>
</dbReference>
<keyword evidence="4 10" id="KW-0812">Transmembrane</keyword>
<comment type="subcellular location">
    <subcellularLocation>
        <location evidence="1">Membrane</location>
        <topology evidence="1">Multi-pass membrane protein</topology>
    </subcellularLocation>
</comment>
<evidence type="ECO:0000313" key="12">
    <source>
        <dbReference type="Proteomes" id="UP000193218"/>
    </source>
</evidence>
<feature type="transmembrane region" description="Helical" evidence="10">
    <location>
        <begin position="357"/>
        <end position="378"/>
    </location>
</feature>
<keyword evidence="5" id="KW-0571">Peptide transport</keyword>
<keyword evidence="7 10" id="KW-1133">Transmembrane helix</keyword>
<dbReference type="RefSeq" id="XP_021869684.1">
    <property type="nucleotide sequence ID" value="XM_022013541.1"/>
</dbReference>
<protein>
    <submittedName>
        <fullName evidence="11">OPT oligopeptide transporter protein-domain-containing protein</fullName>
    </submittedName>
</protein>
<dbReference type="NCBIfam" id="TIGR00728">
    <property type="entry name" value="OPT_sfam"/>
    <property type="match status" value="1"/>
</dbReference>
<dbReference type="NCBIfam" id="TIGR00727">
    <property type="entry name" value="ISP4_OPT"/>
    <property type="match status" value="1"/>
</dbReference>
<keyword evidence="12" id="KW-1185">Reference proteome</keyword>
<feature type="transmembrane region" description="Helical" evidence="10">
    <location>
        <begin position="637"/>
        <end position="656"/>
    </location>
</feature>
<dbReference type="OrthoDB" id="9986677at2759"/>
<reference evidence="11 12" key="1">
    <citation type="submission" date="2017-03" db="EMBL/GenBank/DDBJ databases">
        <title>Widespread Adenine N6-methylation of Active Genes in Fungi.</title>
        <authorList>
            <consortium name="DOE Joint Genome Institute"/>
            <person name="Mondo S.J."/>
            <person name="Dannebaum R.O."/>
            <person name="Kuo R.C."/>
            <person name="Louie K.B."/>
            <person name="Bewick A.J."/>
            <person name="Labutti K."/>
            <person name="Haridas S."/>
            <person name="Kuo A."/>
            <person name="Salamov A."/>
            <person name="Ahrendt S.R."/>
            <person name="Lau R."/>
            <person name="Bowen B.P."/>
            <person name="Lipzen A."/>
            <person name="Sullivan W."/>
            <person name="Andreopoulos W.B."/>
            <person name="Clum A."/>
            <person name="Lindquist E."/>
            <person name="Daum C."/>
            <person name="Northen T.R."/>
            <person name="Ramamoorthy G."/>
            <person name="Schmitz R.J."/>
            <person name="Gryganskyi A."/>
            <person name="Culley D."/>
            <person name="Magnuson J."/>
            <person name="James T.Y."/>
            <person name="O'Malley M.A."/>
            <person name="Stajich J.E."/>
            <person name="Spatafora J.W."/>
            <person name="Visel A."/>
            <person name="Grigoriev I.V."/>
        </authorList>
    </citation>
    <scope>NUCLEOTIDE SEQUENCE [LARGE SCALE GENOMIC DNA]</scope>
    <source>
        <strain evidence="11 12">NRRL Y-17943</strain>
    </source>
</reference>
<feature type="transmembrane region" description="Helical" evidence="10">
    <location>
        <begin position="120"/>
        <end position="140"/>
    </location>
</feature>
<evidence type="ECO:0000256" key="10">
    <source>
        <dbReference type="SAM" id="Phobius"/>
    </source>
</evidence>
<dbReference type="AlphaFoldDB" id="A0A1Y1UD89"/>
<evidence type="ECO:0000313" key="11">
    <source>
        <dbReference type="EMBL" id="ORX35494.1"/>
    </source>
</evidence>
<accession>A0A1Y1UD89</accession>
<comment type="caution">
    <text evidence="11">The sequence shown here is derived from an EMBL/GenBank/DDBJ whole genome shotgun (WGS) entry which is preliminary data.</text>
</comment>
<evidence type="ECO:0000256" key="1">
    <source>
        <dbReference type="ARBA" id="ARBA00004141"/>
    </source>
</evidence>
<gene>
    <name evidence="11" type="ORF">BD324DRAFT_582047</name>
</gene>
<dbReference type="PANTHER" id="PTHR22601">
    <property type="entry name" value="ISP4 LIKE PROTEIN"/>
    <property type="match status" value="1"/>
</dbReference>
<evidence type="ECO:0000256" key="7">
    <source>
        <dbReference type="ARBA" id="ARBA00022989"/>
    </source>
</evidence>
<evidence type="ECO:0000256" key="6">
    <source>
        <dbReference type="ARBA" id="ARBA00022927"/>
    </source>
</evidence>
<comment type="similarity">
    <text evidence="2">Belongs to the oligopeptide OPT transporter family.</text>
</comment>
<feature type="transmembrane region" description="Helical" evidence="10">
    <location>
        <begin position="230"/>
        <end position="249"/>
    </location>
</feature>
<feature type="transmembrane region" description="Helical" evidence="10">
    <location>
        <begin position="327"/>
        <end position="345"/>
    </location>
</feature>
<feature type="transmembrane region" description="Helical" evidence="10">
    <location>
        <begin position="435"/>
        <end position="458"/>
    </location>
</feature>
<dbReference type="GO" id="GO:0016020">
    <property type="term" value="C:membrane"/>
    <property type="evidence" value="ECO:0007669"/>
    <property type="project" value="UniProtKB-SubCell"/>
</dbReference>
<keyword evidence="6" id="KW-0653">Protein transport</keyword>
<dbReference type="InParanoid" id="A0A1Y1UD89"/>
<evidence type="ECO:0000256" key="2">
    <source>
        <dbReference type="ARBA" id="ARBA00008807"/>
    </source>
</evidence>
<feature type="transmembrane region" description="Helical" evidence="10">
    <location>
        <begin position="745"/>
        <end position="768"/>
    </location>
</feature>
<feature type="transmembrane region" description="Helical" evidence="10">
    <location>
        <begin position="290"/>
        <end position="315"/>
    </location>
</feature>
<feature type="region of interest" description="Disordered" evidence="9">
    <location>
        <begin position="1"/>
        <end position="82"/>
    </location>
</feature>
<keyword evidence="3" id="KW-0813">Transport</keyword>
<dbReference type="EMBL" id="NBSH01000011">
    <property type="protein sequence ID" value="ORX35494.1"/>
    <property type="molecule type" value="Genomic_DNA"/>
</dbReference>
<feature type="transmembrane region" description="Helical" evidence="10">
    <location>
        <begin position="710"/>
        <end position="733"/>
    </location>
</feature>
<organism evidence="11 12">
    <name type="scientific">Kockovaella imperatae</name>
    <dbReference type="NCBI Taxonomy" id="4999"/>
    <lineage>
        <taxon>Eukaryota</taxon>
        <taxon>Fungi</taxon>
        <taxon>Dikarya</taxon>
        <taxon>Basidiomycota</taxon>
        <taxon>Agaricomycotina</taxon>
        <taxon>Tremellomycetes</taxon>
        <taxon>Tremellales</taxon>
        <taxon>Cuniculitremaceae</taxon>
        <taxon>Kockovaella</taxon>
    </lineage>
</organism>
<feature type="transmembrane region" description="Helical" evidence="10">
    <location>
        <begin position="517"/>
        <end position="539"/>
    </location>
</feature>
<evidence type="ECO:0000256" key="8">
    <source>
        <dbReference type="ARBA" id="ARBA00023136"/>
    </source>
</evidence>
<dbReference type="GeneID" id="33555349"/>
<feature type="transmembrane region" description="Helical" evidence="10">
    <location>
        <begin position="491"/>
        <end position="511"/>
    </location>
</feature>
<dbReference type="GO" id="GO:0015031">
    <property type="term" value="P:protein transport"/>
    <property type="evidence" value="ECO:0007669"/>
    <property type="project" value="UniProtKB-KW"/>
</dbReference>
<evidence type="ECO:0000256" key="9">
    <source>
        <dbReference type="SAM" id="MobiDB-lite"/>
    </source>
</evidence>
<evidence type="ECO:0000256" key="4">
    <source>
        <dbReference type="ARBA" id="ARBA00022692"/>
    </source>
</evidence>
<sequence>MEESGRSTLRSKSSLPLIPSTAGGRSDYTSSSFPSTAGGPRSLISRGSYGMTELTGDMTVPDGKTTWGDGMGGMPKDASEGGSMRGIDADMTEEDSPYPEVRASVSNIDDPEMPVLTFRVWVIGLFFTIVGVAANTFFNFRTPSPYIPPPVIQIVSYPCGKFLAYLLPIRSFELPLWLGGSTVSFNPGPFNIKEHTCICIMVNVGLGTTYALNVIVSTQLWYGRDLGDGFSVIFILITQLTGFAFAGLCRRFVIWPASMIWPTNLAIATNLNAFHAEDESFQGGMPRLRFLLIALGGAFVYYFLPGFLFTALSYFSFICWIAPKNKIVNELFGVSTGLGMSVLTFDWSQITWIGSPLVVPWWAQVNIGIGFVLLYWVLGPALYYSNTWFSAYIPLNVLSVADRYGAPFNVFNVLNSDLTLNVTAYSEYSPPYLSASYSVTFTAAFALSTAIVVHTILYHGPRIYRSVLNVRTEVEDIHMKLMRQYPEVPDWWYLALFLVCFALTVTGLEVFNTGMPVWGYILALLVPLFYTLPAAFIYAMTSQTIAINLVAELIPGYLFEGKPLPTMIFKCLSVGTVGETLNFLTGLKLGHYMKIPPRVTFSIQLVACGVSCLVQAGVKSLVIAKVGDLCGEKPTNLLSCASTKVFFTSSVIWGLIGPRRLFGPGAMYHAQTYAAIVGIFLPIPVYLWVRKRPQSFLRNFNAPVLLNACTYMPPATGINFASFLTVGFVFQFWLRRRFFAWWSKYNYVLAIAFDSGTALSALFIFICLDIPKARINWWGNTVYTETLDWQGNGASYLTAPEQGFGPTKW</sequence>
<name>A0A1Y1UD89_9TREE</name>
<feature type="compositionally biased region" description="Polar residues" evidence="9">
    <location>
        <begin position="1"/>
        <end position="14"/>
    </location>
</feature>
<feature type="transmembrane region" description="Helical" evidence="10">
    <location>
        <begin position="668"/>
        <end position="689"/>
    </location>
</feature>
<keyword evidence="8 10" id="KW-0472">Membrane</keyword>
<dbReference type="FunCoup" id="A0A1Y1UD89">
    <property type="interactions" value="60"/>
</dbReference>
<dbReference type="Pfam" id="PF03169">
    <property type="entry name" value="OPT"/>
    <property type="match status" value="1"/>
</dbReference>
<proteinExistence type="inferred from homology"/>
<dbReference type="InterPro" id="IPR004813">
    <property type="entry name" value="OPT"/>
</dbReference>